<dbReference type="KEGG" id="rsz:108850033"/>
<dbReference type="GO" id="GO:0003676">
    <property type="term" value="F:nucleic acid binding"/>
    <property type="evidence" value="ECO:0007669"/>
    <property type="project" value="InterPro"/>
</dbReference>
<dbReference type="PANTHER" id="PTHR33116">
    <property type="entry name" value="REVERSE TRANSCRIPTASE ZINC-BINDING DOMAIN-CONTAINING PROTEIN-RELATED-RELATED"/>
    <property type="match status" value="1"/>
</dbReference>
<keyword evidence="2" id="KW-1185">Reference proteome</keyword>
<dbReference type="PROSITE" id="PS50878">
    <property type="entry name" value="RT_POL"/>
    <property type="match status" value="1"/>
</dbReference>
<evidence type="ECO:0000313" key="3">
    <source>
        <dbReference type="RefSeq" id="XP_018479119.1"/>
    </source>
</evidence>
<dbReference type="InterPro" id="IPR002156">
    <property type="entry name" value="RNaseH_domain"/>
</dbReference>
<dbReference type="OrthoDB" id="1099392at2759"/>
<dbReference type="Proteomes" id="UP000504610">
    <property type="component" value="Unplaced"/>
</dbReference>
<dbReference type="Pfam" id="PF13966">
    <property type="entry name" value="zf-RVT"/>
    <property type="match status" value="1"/>
</dbReference>
<dbReference type="Pfam" id="PF13456">
    <property type="entry name" value="RVT_3"/>
    <property type="match status" value="1"/>
</dbReference>
<gene>
    <name evidence="3" type="primary">LOC108850033</name>
</gene>
<dbReference type="AlphaFoldDB" id="A0A6J0N3V1"/>
<proteinExistence type="predicted"/>
<accession>A0A6J0N3V1</accession>
<protein>
    <submittedName>
        <fullName evidence="3">Uncharacterized protein LOC108850033</fullName>
    </submittedName>
</protein>
<feature type="domain" description="Reverse transcriptase" evidence="1">
    <location>
        <begin position="1"/>
        <end position="200"/>
    </location>
</feature>
<dbReference type="Pfam" id="PF00078">
    <property type="entry name" value="RVT_1"/>
    <property type="match status" value="1"/>
</dbReference>
<dbReference type="GO" id="GO:0004523">
    <property type="term" value="F:RNA-DNA hybrid ribonuclease activity"/>
    <property type="evidence" value="ECO:0007669"/>
    <property type="project" value="InterPro"/>
</dbReference>
<organism evidence="2 3">
    <name type="scientific">Raphanus sativus</name>
    <name type="common">Radish</name>
    <name type="synonym">Raphanus raphanistrum var. sativus</name>
    <dbReference type="NCBI Taxonomy" id="3726"/>
    <lineage>
        <taxon>Eukaryota</taxon>
        <taxon>Viridiplantae</taxon>
        <taxon>Streptophyta</taxon>
        <taxon>Embryophyta</taxon>
        <taxon>Tracheophyta</taxon>
        <taxon>Spermatophyta</taxon>
        <taxon>Magnoliopsida</taxon>
        <taxon>eudicotyledons</taxon>
        <taxon>Gunneridae</taxon>
        <taxon>Pentapetalae</taxon>
        <taxon>rosids</taxon>
        <taxon>malvids</taxon>
        <taxon>Brassicales</taxon>
        <taxon>Brassicaceae</taxon>
        <taxon>Brassiceae</taxon>
        <taxon>Raphanus</taxon>
    </lineage>
</organism>
<reference evidence="3" key="1">
    <citation type="submission" date="2025-08" db="UniProtKB">
        <authorList>
            <consortium name="RefSeq"/>
        </authorList>
    </citation>
    <scope>IDENTIFICATION</scope>
    <source>
        <tissue evidence="3">Leaf</tissue>
    </source>
</reference>
<dbReference type="PANTHER" id="PTHR33116:SF86">
    <property type="entry name" value="REVERSE TRANSCRIPTASE DOMAIN-CONTAINING PROTEIN"/>
    <property type="match status" value="1"/>
</dbReference>
<sequence>MVHGLRTHERISKEFMAIKTDMSKAYDRIEWMYLESLLAALGFDSVFYDWIMRCVKSVSYTVLINGEEQGKVLPNRGLRQGNPLSPFLFDLCTEGLSHKLNEAERRGEITGISFSEEGPAVHHLFFADDSLLLLKANEAECAAVCKILREYEAVSGQMISFQKSAITFGNKVSEEMKTKIKEATGIYNEGGTGKYLGLPECFSGSKVDMLQYIYEKMTARFHGWYAFFLSTGGKEVLLKSVAMAMPVFAMYVFRLPKTTCKRLTSAMANFWWNVQEGKNKMHWVSWERMCLDKEDGGMGFKDLEKFNQALLAKQGWRLLMDPSSLCARVLKSMYYPSGFFLEVKLGSRPSYAWRSILYGRELLTKGLRRNVGSGEQINVWVDKWLFDEVPIAPMRKQTFFNVGLRREVGGSLFLSDIERVLKIKPALGKEDSHEWVHNRSGAYSVKSGYWLACKLDQSLVRKQAQSKPSLNGLRSRVWQVRTAPKIKIFMWKALSNALAVAEECLSRGMKVDSRCQNCGEDGESINHVLFTCPAARVVWASSGIPFPLRGFENRTLHENFYYLLNLGKDRRIPTEGRGTFDANAAALCEEARILRKSKKSKLVGLGWIVRNAEGSTVLHSRRAFNGAQSVLEAKRLGLIWAVESMTSHRLHKVTLEIECPELEGAVNRPKEWPAYRGYGVELEHVLNNIAE</sequence>
<dbReference type="InterPro" id="IPR026960">
    <property type="entry name" value="RVT-Znf"/>
</dbReference>
<dbReference type="RefSeq" id="XP_018479119.1">
    <property type="nucleotide sequence ID" value="XM_018623617.1"/>
</dbReference>
<evidence type="ECO:0000259" key="1">
    <source>
        <dbReference type="PROSITE" id="PS50878"/>
    </source>
</evidence>
<dbReference type="GeneID" id="108850033"/>
<evidence type="ECO:0000313" key="2">
    <source>
        <dbReference type="Proteomes" id="UP000504610"/>
    </source>
</evidence>
<name>A0A6J0N3V1_RAPSA</name>
<dbReference type="InterPro" id="IPR000477">
    <property type="entry name" value="RT_dom"/>
</dbReference>